<feature type="domain" description="RNA polymerase sigma factor 70 region 4 type 2" evidence="5">
    <location>
        <begin position="18"/>
        <end position="70"/>
    </location>
</feature>
<dbReference type="SUPFAM" id="SSF88659">
    <property type="entry name" value="Sigma3 and sigma4 domains of RNA polymerase sigma factors"/>
    <property type="match status" value="1"/>
</dbReference>
<dbReference type="InterPro" id="IPR039425">
    <property type="entry name" value="RNA_pol_sigma-70-like"/>
</dbReference>
<keyword evidence="4" id="KW-0804">Transcription</keyword>
<keyword evidence="2" id="KW-0731">Sigma factor</keyword>
<proteinExistence type="predicted"/>
<dbReference type="InterPro" id="IPR013324">
    <property type="entry name" value="RNA_pol_sigma_r3/r4-like"/>
</dbReference>
<evidence type="ECO:0000256" key="2">
    <source>
        <dbReference type="ARBA" id="ARBA00023082"/>
    </source>
</evidence>
<dbReference type="CDD" id="cd06171">
    <property type="entry name" value="Sigma70_r4"/>
    <property type="match status" value="1"/>
</dbReference>
<dbReference type="AlphaFoldDB" id="A0A645IIQ5"/>
<dbReference type="EMBL" id="VSSQ01116008">
    <property type="protein sequence ID" value="MPN51171.1"/>
    <property type="molecule type" value="Genomic_DNA"/>
</dbReference>
<dbReference type="PANTHER" id="PTHR43133">
    <property type="entry name" value="RNA POLYMERASE ECF-TYPE SIGMA FACTO"/>
    <property type="match status" value="1"/>
</dbReference>
<reference evidence="6" key="1">
    <citation type="submission" date="2019-08" db="EMBL/GenBank/DDBJ databases">
        <authorList>
            <person name="Kucharzyk K."/>
            <person name="Murdoch R.W."/>
            <person name="Higgins S."/>
            <person name="Loffler F."/>
        </authorList>
    </citation>
    <scope>NUCLEOTIDE SEQUENCE</scope>
</reference>
<dbReference type="NCBIfam" id="TIGR02937">
    <property type="entry name" value="sigma70-ECF"/>
    <property type="match status" value="1"/>
</dbReference>
<dbReference type="GO" id="GO:0003677">
    <property type="term" value="F:DNA binding"/>
    <property type="evidence" value="ECO:0007669"/>
    <property type="project" value="UniProtKB-KW"/>
</dbReference>
<dbReference type="Gene3D" id="1.10.10.10">
    <property type="entry name" value="Winged helix-like DNA-binding domain superfamily/Winged helix DNA-binding domain"/>
    <property type="match status" value="1"/>
</dbReference>
<evidence type="ECO:0000313" key="6">
    <source>
        <dbReference type="EMBL" id="MPN51171.1"/>
    </source>
</evidence>
<keyword evidence="1" id="KW-0805">Transcription regulation</keyword>
<sequence>MHASPSPGESLQKSERSEAVKAAIGTLPDELRQPLLLAVYEGLSQIEIGRILNCSAKAVETRIYRARNHLRESLREGATAWLT</sequence>
<dbReference type="InterPro" id="IPR013249">
    <property type="entry name" value="RNA_pol_sigma70_r4_t2"/>
</dbReference>
<dbReference type="GO" id="GO:0006352">
    <property type="term" value="P:DNA-templated transcription initiation"/>
    <property type="evidence" value="ECO:0007669"/>
    <property type="project" value="InterPro"/>
</dbReference>
<keyword evidence="3" id="KW-0238">DNA-binding</keyword>
<name>A0A645IIQ5_9ZZZZ</name>
<evidence type="ECO:0000259" key="5">
    <source>
        <dbReference type="Pfam" id="PF08281"/>
    </source>
</evidence>
<organism evidence="6">
    <name type="scientific">bioreactor metagenome</name>
    <dbReference type="NCBI Taxonomy" id="1076179"/>
    <lineage>
        <taxon>unclassified sequences</taxon>
        <taxon>metagenomes</taxon>
        <taxon>ecological metagenomes</taxon>
    </lineage>
</organism>
<dbReference type="PANTHER" id="PTHR43133:SF8">
    <property type="entry name" value="RNA POLYMERASE SIGMA FACTOR HI_1459-RELATED"/>
    <property type="match status" value="1"/>
</dbReference>
<dbReference type="InterPro" id="IPR036388">
    <property type="entry name" value="WH-like_DNA-bd_sf"/>
</dbReference>
<evidence type="ECO:0000256" key="3">
    <source>
        <dbReference type="ARBA" id="ARBA00023125"/>
    </source>
</evidence>
<dbReference type="InterPro" id="IPR014284">
    <property type="entry name" value="RNA_pol_sigma-70_dom"/>
</dbReference>
<accession>A0A645IIQ5</accession>
<dbReference type="Pfam" id="PF08281">
    <property type="entry name" value="Sigma70_r4_2"/>
    <property type="match status" value="1"/>
</dbReference>
<evidence type="ECO:0000256" key="1">
    <source>
        <dbReference type="ARBA" id="ARBA00023015"/>
    </source>
</evidence>
<evidence type="ECO:0000256" key="4">
    <source>
        <dbReference type="ARBA" id="ARBA00023163"/>
    </source>
</evidence>
<dbReference type="GO" id="GO:0016987">
    <property type="term" value="F:sigma factor activity"/>
    <property type="evidence" value="ECO:0007669"/>
    <property type="project" value="UniProtKB-KW"/>
</dbReference>
<comment type="caution">
    <text evidence="6">The sequence shown here is derived from an EMBL/GenBank/DDBJ whole genome shotgun (WGS) entry which is preliminary data.</text>
</comment>
<gene>
    <name evidence="6" type="primary">sigW_93</name>
    <name evidence="6" type="ORF">SDC9_198813</name>
</gene>
<protein>
    <submittedName>
        <fullName evidence="6">ECF RNA polymerase sigma factor SigW</fullName>
    </submittedName>
</protein>